<proteinExistence type="predicted"/>
<sequence length="123" mass="14131">MVGLCEGGNEPPGSLKANNDECLFFLDGHVHTQNARYWSKENSRWLREAGAPKVMVWCEIHCDMVVGPYFFGGNVNQRTYGELLDSTVMEFLYDLPLDKRIRMWFLQDGATAHYALTVRQKLN</sequence>
<organism evidence="1 2">
    <name type="scientific">Periplaneta americana</name>
    <name type="common">American cockroach</name>
    <name type="synonym">Blatta americana</name>
    <dbReference type="NCBI Taxonomy" id="6978"/>
    <lineage>
        <taxon>Eukaryota</taxon>
        <taxon>Metazoa</taxon>
        <taxon>Ecdysozoa</taxon>
        <taxon>Arthropoda</taxon>
        <taxon>Hexapoda</taxon>
        <taxon>Insecta</taxon>
        <taxon>Pterygota</taxon>
        <taxon>Neoptera</taxon>
        <taxon>Polyneoptera</taxon>
        <taxon>Dictyoptera</taxon>
        <taxon>Blattodea</taxon>
        <taxon>Blattoidea</taxon>
        <taxon>Blattidae</taxon>
        <taxon>Blattinae</taxon>
        <taxon>Periplaneta</taxon>
    </lineage>
</organism>
<comment type="caution">
    <text evidence="1">The sequence shown here is derived from an EMBL/GenBank/DDBJ whole genome shotgun (WGS) entry which is preliminary data.</text>
</comment>
<evidence type="ECO:0000313" key="2">
    <source>
        <dbReference type="Proteomes" id="UP001148838"/>
    </source>
</evidence>
<keyword evidence="2" id="KW-1185">Reference proteome</keyword>
<protein>
    <recommendedName>
        <fullName evidence="3">Transposase</fullName>
    </recommendedName>
</protein>
<dbReference type="InterPro" id="IPR036397">
    <property type="entry name" value="RNaseH_sf"/>
</dbReference>
<gene>
    <name evidence="1" type="ORF">ANN_06159</name>
</gene>
<reference evidence="1 2" key="1">
    <citation type="journal article" date="2022" name="Allergy">
        <title>Genome assembly and annotation of Periplaneta americana reveal a comprehensive cockroach allergen profile.</title>
        <authorList>
            <person name="Wang L."/>
            <person name="Xiong Q."/>
            <person name="Saelim N."/>
            <person name="Wang L."/>
            <person name="Nong W."/>
            <person name="Wan A.T."/>
            <person name="Shi M."/>
            <person name="Liu X."/>
            <person name="Cao Q."/>
            <person name="Hui J.H.L."/>
            <person name="Sookrung N."/>
            <person name="Leung T.F."/>
            <person name="Tungtrongchitr A."/>
            <person name="Tsui S.K.W."/>
        </authorList>
    </citation>
    <scope>NUCLEOTIDE SEQUENCE [LARGE SCALE GENOMIC DNA]</scope>
    <source>
        <strain evidence="1">PWHHKU_190912</strain>
    </source>
</reference>
<dbReference type="PANTHER" id="PTHR47326">
    <property type="entry name" value="TRANSPOSABLE ELEMENT TC3 TRANSPOSASE-LIKE PROTEIN"/>
    <property type="match status" value="1"/>
</dbReference>
<dbReference type="EMBL" id="JAJSOF020000011">
    <property type="protein sequence ID" value="KAJ4444367.1"/>
    <property type="molecule type" value="Genomic_DNA"/>
</dbReference>
<accession>A0ABQ8TEM6</accession>
<evidence type="ECO:0000313" key="1">
    <source>
        <dbReference type="EMBL" id="KAJ4444367.1"/>
    </source>
</evidence>
<dbReference type="Gene3D" id="3.30.420.10">
    <property type="entry name" value="Ribonuclease H-like superfamily/Ribonuclease H"/>
    <property type="match status" value="1"/>
</dbReference>
<dbReference type="PANTHER" id="PTHR47326:SF1">
    <property type="entry name" value="HTH PSQ-TYPE DOMAIN-CONTAINING PROTEIN"/>
    <property type="match status" value="1"/>
</dbReference>
<name>A0ABQ8TEM6_PERAM</name>
<dbReference type="Proteomes" id="UP001148838">
    <property type="component" value="Unassembled WGS sequence"/>
</dbReference>
<evidence type="ECO:0008006" key="3">
    <source>
        <dbReference type="Google" id="ProtNLM"/>
    </source>
</evidence>